<name>A0A6J4PMF9_9ACTN</name>
<keyword evidence="2" id="KW-0472">Membrane</keyword>
<accession>A0A6J4PMF9</accession>
<feature type="transmembrane region" description="Helical" evidence="2">
    <location>
        <begin position="30"/>
        <end position="50"/>
    </location>
</feature>
<feature type="transmembrane region" description="Helical" evidence="2">
    <location>
        <begin position="56"/>
        <end position="77"/>
    </location>
</feature>
<evidence type="ECO:0000256" key="2">
    <source>
        <dbReference type="SAM" id="Phobius"/>
    </source>
</evidence>
<dbReference type="AlphaFoldDB" id="A0A6J4PMF9"/>
<proteinExistence type="predicted"/>
<keyword evidence="2" id="KW-1133">Transmembrane helix</keyword>
<dbReference type="EMBL" id="CADCVA010000161">
    <property type="protein sequence ID" value="CAA9417016.1"/>
    <property type="molecule type" value="Genomic_DNA"/>
</dbReference>
<evidence type="ECO:0000256" key="1">
    <source>
        <dbReference type="SAM" id="MobiDB-lite"/>
    </source>
</evidence>
<reference evidence="3" key="1">
    <citation type="submission" date="2020-02" db="EMBL/GenBank/DDBJ databases">
        <authorList>
            <person name="Meier V. D."/>
        </authorList>
    </citation>
    <scope>NUCLEOTIDE SEQUENCE</scope>
    <source>
        <strain evidence="3">AVDCRST_MAG82</strain>
    </source>
</reference>
<gene>
    <name evidence="3" type="ORF">AVDCRST_MAG82-1176</name>
</gene>
<feature type="region of interest" description="Disordered" evidence="1">
    <location>
        <begin position="1"/>
        <end position="20"/>
    </location>
</feature>
<organism evidence="3">
    <name type="scientific">uncultured Rubrobacteraceae bacterium</name>
    <dbReference type="NCBI Taxonomy" id="349277"/>
    <lineage>
        <taxon>Bacteria</taxon>
        <taxon>Bacillati</taxon>
        <taxon>Actinomycetota</taxon>
        <taxon>Rubrobacteria</taxon>
        <taxon>Rubrobacterales</taxon>
        <taxon>Rubrobacteraceae</taxon>
        <taxon>environmental samples</taxon>
    </lineage>
</organism>
<protein>
    <submittedName>
        <fullName evidence="3">Uncharacterized protein</fullName>
    </submittedName>
</protein>
<evidence type="ECO:0000313" key="3">
    <source>
        <dbReference type="EMBL" id="CAA9417016.1"/>
    </source>
</evidence>
<keyword evidence="2" id="KW-0812">Transmembrane</keyword>
<sequence length="90" mass="8661">MRPPRMVAPSTSPTLTLDAGRAEGGLSRSVLGAVAGSAGMLLASLAAGPLRGFLSLTVPGLLGLALVGAGALAAVLIGRVRSSPGFAGLP</sequence>